<feature type="transmembrane region" description="Helical" evidence="6">
    <location>
        <begin position="205"/>
        <end position="224"/>
    </location>
</feature>
<feature type="compositionally biased region" description="Low complexity" evidence="5">
    <location>
        <begin position="299"/>
        <end position="313"/>
    </location>
</feature>
<accession>A0A8H3FRK7</accession>
<sequence>MSGNRLKTARVLSVIAATVISLACGTNYAYSAWAPAFAEKLKLSSTQSNLIVGYLLVKAIKRPSHVWQGTFGNLGMYTVGVPIGFLVDTRGPRPGALLGAVSLGVGYFLLYKGMEPVRPKSRVSNIAAAYDGGPGSISMPWLCLFTFLTGIGGCASFAGAVKTSALNWPDHRGTATAFPLSAFGLSAFFFASVSSLAFPDNTLDLLLLLAIATFTIPFVGSFLLRIVPVPQSYDPLPGSLERSSSDASTLLQRNKSGDSRHSVRRLSHEPGMQPESIKFHEDAPEDSSSLNRHEAPSQGTEETSSLLSKSSGSCPGDIAYEEEEVKSTMDHDSHDVDIRGLALLSHIKFYLLWLLLGLLTGVGLMTINNIGSDARAIWHHYDDSASSEFIQERQLMHVEILSFMSFCGRLTSGIGSDLIVRARMSRFWCLFVSSTIFLSAQVCGTQIDNPHLLGFLSGLTGLAYGFLFGVYPALVAETFGVKGLSQNWGLMTLAPIVFGNIFNLVYGHIYDRHSVILPDGQRDCKDGLYCYRDAYFVTLGASLIGLTISLGSIFFFKKRKERDRCREA</sequence>
<keyword evidence="2 6" id="KW-0812">Transmembrane</keyword>
<evidence type="ECO:0000256" key="3">
    <source>
        <dbReference type="ARBA" id="ARBA00022989"/>
    </source>
</evidence>
<keyword evidence="3 6" id="KW-1133">Transmembrane helix</keyword>
<dbReference type="InterPro" id="IPR036259">
    <property type="entry name" value="MFS_trans_sf"/>
</dbReference>
<evidence type="ECO:0000256" key="4">
    <source>
        <dbReference type="ARBA" id="ARBA00023136"/>
    </source>
</evidence>
<feature type="transmembrane region" description="Helical" evidence="6">
    <location>
        <begin position="139"/>
        <end position="161"/>
    </location>
</feature>
<name>A0A8H3FRK7_9LECA</name>
<keyword evidence="8" id="KW-1185">Reference proteome</keyword>
<dbReference type="PROSITE" id="PS51257">
    <property type="entry name" value="PROKAR_LIPOPROTEIN"/>
    <property type="match status" value="1"/>
</dbReference>
<reference evidence="7" key="1">
    <citation type="submission" date="2021-03" db="EMBL/GenBank/DDBJ databases">
        <authorList>
            <person name="Tagirdzhanova G."/>
        </authorList>
    </citation>
    <scope>NUCLEOTIDE SEQUENCE</scope>
</reference>
<feature type="transmembrane region" description="Helical" evidence="6">
    <location>
        <begin position="427"/>
        <end position="447"/>
    </location>
</feature>
<feature type="transmembrane region" description="Helical" evidence="6">
    <location>
        <begin position="488"/>
        <end position="509"/>
    </location>
</feature>
<feature type="region of interest" description="Disordered" evidence="5">
    <location>
        <begin position="237"/>
        <end position="314"/>
    </location>
</feature>
<dbReference type="GO" id="GO:0000329">
    <property type="term" value="C:fungal-type vacuole membrane"/>
    <property type="evidence" value="ECO:0007669"/>
    <property type="project" value="TreeGrafter"/>
</dbReference>
<dbReference type="PANTHER" id="PTHR21576:SF158">
    <property type="entry name" value="RIBOSOMAL RNA-PROCESSING PROTEIN 12-LIKE CONSERVED DOMAIN-CONTAINING PROTEIN"/>
    <property type="match status" value="1"/>
</dbReference>
<evidence type="ECO:0000313" key="8">
    <source>
        <dbReference type="Proteomes" id="UP000664203"/>
    </source>
</evidence>
<dbReference type="OrthoDB" id="410267at2759"/>
<evidence type="ECO:0000256" key="6">
    <source>
        <dbReference type="SAM" id="Phobius"/>
    </source>
</evidence>
<dbReference type="AlphaFoldDB" id="A0A8H3FRK7"/>
<proteinExistence type="predicted"/>
<evidence type="ECO:0000256" key="2">
    <source>
        <dbReference type="ARBA" id="ARBA00022692"/>
    </source>
</evidence>
<evidence type="ECO:0000313" key="7">
    <source>
        <dbReference type="EMBL" id="CAF9929476.1"/>
    </source>
</evidence>
<feature type="transmembrane region" description="Helical" evidence="6">
    <location>
        <begin position="453"/>
        <end position="476"/>
    </location>
</feature>
<keyword evidence="4 6" id="KW-0472">Membrane</keyword>
<feature type="transmembrane region" description="Helical" evidence="6">
    <location>
        <begin position="94"/>
        <end position="111"/>
    </location>
</feature>
<comment type="subcellular location">
    <subcellularLocation>
        <location evidence="1">Membrane</location>
        <topology evidence="1">Multi-pass membrane protein</topology>
    </subcellularLocation>
</comment>
<comment type="caution">
    <text evidence="7">The sequence shown here is derived from an EMBL/GenBank/DDBJ whole genome shotgun (WGS) entry which is preliminary data.</text>
</comment>
<feature type="transmembrane region" description="Helical" evidence="6">
    <location>
        <begin position="535"/>
        <end position="556"/>
    </location>
</feature>
<protein>
    <recommendedName>
        <fullName evidence="9">Nodulin-like domain-containing protein</fullName>
    </recommendedName>
</protein>
<feature type="transmembrane region" description="Helical" evidence="6">
    <location>
        <begin position="349"/>
        <end position="367"/>
    </location>
</feature>
<evidence type="ECO:0008006" key="9">
    <source>
        <dbReference type="Google" id="ProtNLM"/>
    </source>
</evidence>
<dbReference type="Gene3D" id="1.20.1250.20">
    <property type="entry name" value="MFS general substrate transporter like domains"/>
    <property type="match status" value="2"/>
</dbReference>
<feature type="transmembrane region" description="Helical" evidence="6">
    <location>
        <begin position="173"/>
        <end position="193"/>
    </location>
</feature>
<organism evidence="7 8">
    <name type="scientific">Alectoria fallacina</name>
    <dbReference type="NCBI Taxonomy" id="1903189"/>
    <lineage>
        <taxon>Eukaryota</taxon>
        <taxon>Fungi</taxon>
        <taxon>Dikarya</taxon>
        <taxon>Ascomycota</taxon>
        <taxon>Pezizomycotina</taxon>
        <taxon>Lecanoromycetes</taxon>
        <taxon>OSLEUM clade</taxon>
        <taxon>Lecanoromycetidae</taxon>
        <taxon>Lecanorales</taxon>
        <taxon>Lecanorineae</taxon>
        <taxon>Parmeliaceae</taxon>
        <taxon>Alectoria</taxon>
    </lineage>
</organism>
<dbReference type="PANTHER" id="PTHR21576">
    <property type="entry name" value="UNCHARACTERIZED NODULIN-LIKE PROTEIN"/>
    <property type="match status" value="1"/>
</dbReference>
<evidence type="ECO:0000256" key="5">
    <source>
        <dbReference type="SAM" id="MobiDB-lite"/>
    </source>
</evidence>
<gene>
    <name evidence="7" type="ORF">ALECFALPRED_004331</name>
</gene>
<dbReference type="SUPFAM" id="SSF103473">
    <property type="entry name" value="MFS general substrate transporter"/>
    <property type="match status" value="1"/>
</dbReference>
<feature type="compositionally biased region" description="Polar residues" evidence="5">
    <location>
        <begin position="241"/>
        <end position="254"/>
    </location>
</feature>
<dbReference type="Proteomes" id="UP000664203">
    <property type="component" value="Unassembled WGS sequence"/>
</dbReference>
<dbReference type="EMBL" id="CAJPDR010000269">
    <property type="protein sequence ID" value="CAF9929476.1"/>
    <property type="molecule type" value="Genomic_DNA"/>
</dbReference>
<evidence type="ECO:0000256" key="1">
    <source>
        <dbReference type="ARBA" id="ARBA00004141"/>
    </source>
</evidence>